<name>A0A329MUW3_9BACL</name>
<gene>
    <name evidence="1" type="ORF">DQG23_02520</name>
</gene>
<dbReference type="InterPro" id="IPR053161">
    <property type="entry name" value="Ulvan_degrading_GH"/>
</dbReference>
<evidence type="ECO:0008006" key="3">
    <source>
        <dbReference type="Google" id="ProtNLM"/>
    </source>
</evidence>
<dbReference type="EMBL" id="QMFB01000001">
    <property type="protein sequence ID" value="RAV23088.1"/>
    <property type="molecule type" value="Genomic_DNA"/>
</dbReference>
<dbReference type="Pfam" id="PF17132">
    <property type="entry name" value="Glyco_hydro_106"/>
    <property type="match status" value="1"/>
</dbReference>
<dbReference type="RefSeq" id="WP_113029199.1">
    <property type="nucleotide sequence ID" value="NZ_QMFB01000001.1"/>
</dbReference>
<dbReference type="PANTHER" id="PTHR36848">
    <property type="entry name" value="DNA-BINDING PROTEIN (PUTATIVE SECRETED PROTEIN)-RELATED"/>
    <property type="match status" value="1"/>
</dbReference>
<evidence type="ECO:0000313" key="1">
    <source>
        <dbReference type="EMBL" id="RAV23088.1"/>
    </source>
</evidence>
<dbReference type="AlphaFoldDB" id="A0A329MUW3"/>
<dbReference type="InterPro" id="IPR008979">
    <property type="entry name" value="Galactose-bd-like_sf"/>
</dbReference>
<evidence type="ECO:0000313" key="2">
    <source>
        <dbReference type="Proteomes" id="UP000250369"/>
    </source>
</evidence>
<dbReference type="Gene3D" id="2.60.120.260">
    <property type="entry name" value="Galactose-binding domain-like"/>
    <property type="match status" value="1"/>
</dbReference>
<protein>
    <recommendedName>
        <fullName evidence="3">Glycoside hydrolase</fullName>
    </recommendedName>
</protein>
<reference evidence="1 2" key="1">
    <citation type="journal article" date="2009" name="Int. J. Syst. Evol. Microbiol.">
        <title>Paenibacillus contaminans sp. nov., isolated from a contaminated laboratory plate.</title>
        <authorList>
            <person name="Chou J.H."/>
            <person name="Lee J.H."/>
            <person name="Lin M.C."/>
            <person name="Chang P.S."/>
            <person name="Arun A.B."/>
            <person name="Young C.C."/>
            <person name="Chen W.M."/>
        </authorList>
    </citation>
    <scope>NUCLEOTIDE SEQUENCE [LARGE SCALE GENOMIC DNA]</scope>
    <source>
        <strain evidence="1 2">CKOBP-6</strain>
    </source>
</reference>
<accession>A0A329MUW3</accession>
<dbReference type="Proteomes" id="UP000250369">
    <property type="component" value="Unassembled WGS sequence"/>
</dbReference>
<proteinExistence type="predicted"/>
<keyword evidence="2" id="KW-1185">Reference proteome</keyword>
<sequence>MEDRGCLSKHGPISFWFLNHDLEDDELIWQMDQMKDKGFRGVMIHPRDGLLVPYLSELWFDKVKLIIDHCRSIGLQTWLYDEDPFPSGDAGGKIAMEHPELRPRVLDMYRSDTSGGRIRFDFGAGKLLKVQAYARDATGRLHGVPLDLTAHAGTIRMDWEPVSERFATYYLPYEDYGSKHWRTRTDKPSFRVDAVLPEGEWTIAAFVVRTLDFYVDLLNPSTTETFIRLTHDQYASRFGSHFGQSIPGMFTDEPQLMGHHPWTDKFPEFFEFQYGYDILNDLLHLFTTVDNRTPQIRHDYRFALSRLFQHAYIEPIAKWCAEHGLASSGHISPEEDPVGQTYKAPYLLSQLKKLDIPGTDLITDLTGSRQFPLLHLGPKMASSAAHLQSGTLASAEAYGANSWSLSLADMKRKADWLFVLGINELITHGQYYSIDGRRKQEAPPSLFYQSGLWDFYETWSRYIADRTGKLKEGTHRCPILLYYPQPSFDALLPDRFKEADQLRDSFGKLVHLLLSNQWDFDLVDKESLLEMTIDQGKWKGKTERYDLLIMPFTYLMEQDLLDLCSMAQQAGALVWDAGEHAVYGSAVSLDELVPRLNTSIQRSYRLYGEQGQDMDEVYVLERKLEGKIRLFLVNALDVWRTGTVAFTDCECMERFLLPPSGSLMLDFDLASSTIEWHHERDSAHVELAYLMEQRKPFADKQVIADNWTVTACADNVYVCSDFFPWRTHSTETITGITNHAPFNVMKNAGEFHGPARLFSRFFTSGSSSRIMLVYEQSAWEGMAEIYVNGSLVDEFKRCRRFDTNNYEADVTPFLTSMEPGRSSLNWLEVRFPQGGILREPLRLYGDFTVTDAEAGNLLFDPVIKPVSYGKGFRELGYPHYSGQLSYRRHVEVPAHWFGHESEQPKAPIYLHAERIRDAAVVFINGAELPKIVMEPFLWEVTDYVKPNDNKFEIRVGNHPGALLEGAENDAGIFGEISLILDNEVRLPPVLNRK</sequence>
<organism evidence="1 2">
    <name type="scientific">Paenibacillus contaminans</name>
    <dbReference type="NCBI Taxonomy" id="450362"/>
    <lineage>
        <taxon>Bacteria</taxon>
        <taxon>Bacillati</taxon>
        <taxon>Bacillota</taxon>
        <taxon>Bacilli</taxon>
        <taxon>Bacillales</taxon>
        <taxon>Paenibacillaceae</taxon>
        <taxon>Paenibacillus</taxon>
    </lineage>
</organism>
<dbReference type="SUPFAM" id="SSF49785">
    <property type="entry name" value="Galactose-binding domain-like"/>
    <property type="match status" value="1"/>
</dbReference>
<comment type="caution">
    <text evidence="1">The sequence shown here is derived from an EMBL/GenBank/DDBJ whole genome shotgun (WGS) entry which is preliminary data.</text>
</comment>
<dbReference type="PANTHER" id="PTHR36848:SF2">
    <property type="entry name" value="SECRETED PROTEIN"/>
    <property type="match status" value="1"/>
</dbReference>